<keyword evidence="1" id="KW-0175">Coiled coil</keyword>
<keyword evidence="5" id="KW-1185">Reference proteome</keyword>
<feature type="compositionally biased region" description="Basic and acidic residues" evidence="2">
    <location>
        <begin position="8"/>
        <end position="21"/>
    </location>
</feature>
<feature type="compositionally biased region" description="Basic residues" evidence="2">
    <location>
        <begin position="64"/>
        <end position="73"/>
    </location>
</feature>
<organism evidence="4 5">
    <name type="scientific">Euplotes crassus</name>
    <dbReference type="NCBI Taxonomy" id="5936"/>
    <lineage>
        <taxon>Eukaryota</taxon>
        <taxon>Sar</taxon>
        <taxon>Alveolata</taxon>
        <taxon>Ciliophora</taxon>
        <taxon>Intramacronucleata</taxon>
        <taxon>Spirotrichea</taxon>
        <taxon>Hypotrichia</taxon>
        <taxon>Euplotida</taxon>
        <taxon>Euplotidae</taxon>
        <taxon>Moneuplotes</taxon>
    </lineage>
</organism>
<dbReference type="PROSITE" id="PS50217">
    <property type="entry name" value="BZIP"/>
    <property type="match status" value="1"/>
</dbReference>
<dbReference type="Gene3D" id="1.20.5.170">
    <property type="match status" value="1"/>
</dbReference>
<feature type="domain" description="BZIP" evidence="3">
    <location>
        <begin position="86"/>
        <end position="137"/>
    </location>
</feature>
<evidence type="ECO:0000313" key="4">
    <source>
        <dbReference type="EMBL" id="CAI2364006.1"/>
    </source>
</evidence>
<gene>
    <name evidence="4" type="ORF">ECRASSUSDP1_LOCUS5346</name>
</gene>
<evidence type="ECO:0000256" key="1">
    <source>
        <dbReference type="SAM" id="Coils"/>
    </source>
</evidence>
<proteinExistence type="predicted"/>
<protein>
    <recommendedName>
        <fullName evidence="3">BZIP domain-containing protein</fullName>
    </recommendedName>
</protein>
<evidence type="ECO:0000259" key="3">
    <source>
        <dbReference type="PROSITE" id="PS50217"/>
    </source>
</evidence>
<dbReference type="AlphaFoldDB" id="A0AAD1XAR7"/>
<dbReference type="Pfam" id="PF00170">
    <property type="entry name" value="bZIP_1"/>
    <property type="match status" value="1"/>
</dbReference>
<dbReference type="SUPFAM" id="SSF57959">
    <property type="entry name" value="Leucine zipper domain"/>
    <property type="match status" value="1"/>
</dbReference>
<comment type="caution">
    <text evidence="4">The sequence shown here is derived from an EMBL/GenBank/DDBJ whole genome shotgun (WGS) entry which is preliminary data.</text>
</comment>
<dbReference type="EMBL" id="CAMPGE010005158">
    <property type="protein sequence ID" value="CAI2364006.1"/>
    <property type="molecule type" value="Genomic_DNA"/>
</dbReference>
<dbReference type="Proteomes" id="UP001295684">
    <property type="component" value="Unassembled WGS sequence"/>
</dbReference>
<reference evidence="4" key="1">
    <citation type="submission" date="2023-07" db="EMBL/GenBank/DDBJ databases">
        <authorList>
            <consortium name="AG Swart"/>
            <person name="Singh M."/>
            <person name="Singh A."/>
            <person name="Seah K."/>
            <person name="Emmerich C."/>
        </authorList>
    </citation>
    <scope>NUCLEOTIDE SEQUENCE</scope>
    <source>
        <strain evidence="4">DP1</strain>
    </source>
</reference>
<evidence type="ECO:0000256" key="2">
    <source>
        <dbReference type="SAM" id="MobiDB-lite"/>
    </source>
</evidence>
<accession>A0AAD1XAR7</accession>
<feature type="coiled-coil region" evidence="1">
    <location>
        <begin position="105"/>
        <end position="132"/>
    </location>
</feature>
<feature type="region of interest" description="Disordered" evidence="2">
    <location>
        <begin position="1"/>
        <end position="74"/>
    </location>
</feature>
<name>A0AAD1XAR7_EUPCR</name>
<dbReference type="InterPro" id="IPR046347">
    <property type="entry name" value="bZIP_sf"/>
</dbReference>
<dbReference type="InterPro" id="IPR004827">
    <property type="entry name" value="bZIP"/>
</dbReference>
<sequence>MTSKMMIPKKEAKKEEEEQKHPSIVCPKPLYSGFQPYNSIKSERNDHSESAVMSDPSVGSYKNSSKRTRKRRRLSCEKDLSPETFRKTRNKRLAKESRMRKGNYIKTLENKVAELEHKIVSLNEKLENFQKKISYIEIGDKRGYHNISEAQDYWHNQLSDALTNPKTSPDHLRDIVEYFFNTLGVAGSDRKKVIKNAIRVIIDNLIPETIKTLIYCNKQEIKANDKQLESLRTASKYKYEEMMIKNGFGIAEECLTKANITKQQRPIIRKFCKNLTQVRHFYQDIVDSAIMLRKKIFIGMNKFSKIAGELHEQLDVKQLGHFIMTSRHIRTAHQIDIFSCWGIHRMTEEGDPEEMSEYGLTDYDSESDKS</sequence>
<dbReference type="SMART" id="SM00338">
    <property type="entry name" value="BRLZ"/>
    <property type="match status" value="1"/>
</dbReference>
<evidence type="ECO:0000313" key="5">
    <source>
        <dbReference type="Proteomes" id="UP001295684"/>
    </source>
</evidence>
<dbReference type="GO" id="GO:0003700">
    <property type="term" value="F:DNA-binding transcription factor activity"/>
    <property type="evidence" value="ECO:0007669"/>
    <property type="project" value="InterPro"/>
</dbReference>